<protein>
    <submittedName>
        <fullName evidence="3">WYL domain-containing protein</fullName>
    </submittedName>
</protein>
<evidence type="ECO:0000259" key="2">
    <source>
        <dbReference type="Pfam" id="PF13280"/>
    </source>
</evidence>
<reference evidence="3" key="1">
    <citation type="submission" date="2022-03" db="EMBL/GenBank/DDBJ databases">
        <title>Identification of a novel bacterium isolated from mangrove sediments.</title>
        <authorList>
            <person name="Pan X."/>
        </authorList>
    </citation>
    <scope>NUCLEOTIDE SEQUENCE</scope>
    <source>
        <strain evidence="3">B2637</strain>
    </source>
</reference>
<accession>A0ABT0A8W1</accession>
<keyword evidence="4" id="KW-1185">Reference proteome</keyword>
<evidence type="ECO:0000313" key="3">
    <source>
        <dbReference type="EMBL" id="MCJ1959630.1"/>
    </source>
</evidence>
<evidence type="ECO:0000313" key="4">
    <source>
        <dbReference type="Proteomes" id="UP001162802"/>
    </source>
</evidence>
<name>A0ABT0A8W1_9SPHN</name>
<gene>
    <name evidence="3" type="ORF">MTR65_02905</name>
</gene>
<feature type="domain" description="WYL" evidence="2">
    <location>
        <begin position="220"/>
        <end position="270"/>
    </location>
</feature>
<keyword evidence="1" id="KW-0472">Membrane</keyword>
<sequence length="273" mass="31293">MADTVVALGFLLMLGAIVVGIVVLASPETLKLSSRWYSVPFLTTPVLWLAIFLILSVGGHPSSGGGWICLLLWMLLAYIFCHVAKHGWRGGPTLRDVFARGSARPDRTAKASAPSNVGKANAAWKLLSVEQRLEERYFAYRDKRIDLDTYRRAVERELNAAEERLEVLELKQDEMEPSEYQADLAEAYEAEEKCQWRLDWIENQRRKGDVEPDDAFPTQGKWARFEYAGHDGEVSKRTITMWEKRGIYIVGYDRSRNEERTFRQDRISEWVCG</sequence>
<dbReference type="InterPro" id="IPR026881">
    <property type="entry name" value="WYL_dom"/>
</dbReference>
<proteinExistence type="predicted"/>
<organism evidence="3 4">
    <name type="scientific">Novosphingobium mangrovi</name>
    <name type="common">ex Hu et al. 2023</name>
    <dbReference type="NCBI Taxonomy" id="2930094"/>
    <lineage>
        <taxon>Bacteria</taxon>
        <taxon>Pseudomonadati</taxon>
        <taxon>Pseudomonadota</taxon>
        <taxon>Alphaproteobacteria</taxon>
        <taxon>Sphingomonadales</taxon>
        <taxon>Sphingomonadaceae</taxon>
        <taxon>Novosphingobium</taxon>
    </lineage>
</organism>
<feature type="transmembrane region" description="Helical" evidence="1">
    <location>
        <begin position="64"/>
        <end position="84"/>
    </location>
</feature>
<dbReference type="Proteomes" id="UP001162802">
    <property type="component" value="Unassembled WGS sequence"/>
</dbReference>
<keyword evidence="1" id="KW-0812">Transmembrane</keyword>
<dbReference type="RefSeq" id="WP_243796868.1">
    <property type="nucleotide sequence ID" value="NZ_JALHAT010000003.1"/>
</dbReference>
<keyword evidence="1" id="KW-1133">Transmembrane helix</keyword>
<feature type="transmembrane region" description="Helical" evidence="1">
    <location>
        <begin position="6"/>
        <end position="25"/>
    </location>
</feature>
<comment type="caution">
    <text evidence="3">The sequence shown here is derived from an EMBL/GenBank/DDBJ whole genome shotgun (WGS) entry which is preliminary data.</text>
</comment>
<dbReference type="Pfam" id="PF13280">
    <property type="entry name" value="WYL"/>
    <property type="match status" value="1"/>
</dbReference>
<dbReference type="EMBL" id="JALHAT010000003">
    <property type="protein sequence ID" value="MCJ1959630.1"/>
    <property type="molecule type" value="Genomic_DNA"/>
</dbReference>
<feature type="transmembrane region" description="Helical" evidence="1">
    <location>
        <begin position="37"/>
        <end position="58"/>
    </location>
</feature>
<evidence type="ECO:0000256" key="1">
    <source>
        <dbReference type="SAM" id="Phobius"/>
    </source>
</evidence>